<dbReference type="InterPro" id="IPR010982">
    <property type="entry name" value="Lambda_DNA-bd_dom_sf"/>
</dbReference>
<comment type="caution">
    <text evidence="2">The sequence shown here is derived from an EMBL/GenBank/DDBJ whole genome shotgun (WGS) entry which is preliminary data.</text>
</comment>
<feature type="domain" description="HTH cro/C1-type" evidence="1">
    <location>
        <begin position="18"/>
        <end position="72"/>
    </location>
</feature>
<dbReference type="SUPFAM" id="SSF47413">
    <property type="entry name" value="lambda repressor-like DNA-binding domains"/>
    <property type="match status" value="1"/>
</dbReference>
<evidence type="ECO:0000313" key="2">
    <source>
        <dbReference type="EMBL" id="MFC4470017.1"/>
    </source>
</evidence>
<dbReference type="Gene3D" id="1.10.260.40">
    <property type="entry name" value="lambda repressor-like DNA-binding domains"/>
    <property type="match status" value="1"/>
</dbReference>
<dbReference type="InterPro" id="IPR001387">
    <property type="entry name" value="Cro/C1-type_HTH"/>
</dbReference>
<gene>
    <name evidence="2" type="ORF">ACFPH6_36905</name>
</gene>
<dbReference type="PROSITE" id="PS50943">
    <property type="entry name" value="HTH_CROC1"/>
    <property type="match status" value="1"/>
</dbReference>
<accession>A0ABV8YXZ4</accession>
<evidence type="ECO:0000313" key="3">
    <source>
        <dbReference type="Proteomes" id="UP001596012"/>
    </source>
</evidence>
<dbReference type="SMART" id="SM00530">
    <property type="entry name" value="HTH_XRE"/>
    <property type="match status" value="1"/>
</dbReference>
<dbReference type="Pfam" id="PF19054">
    <property type="entry name" value="DUF5753"/>
    <property type="match status" value="1"/>
</dbReference>
<dbReference type="Proteomes" id="UP001596012">
    <property type="component" value="Unassembled WGS sequence"/>
</dbReference>
<sequence>MAPRQAPTIRQRRFGAELRRLRDAIGMSAPVAAERLGADRTMISNIESGRFGISEERLRRLASIYECDDSELIDALAAMTGGRSRGWWDEYRGKIPPDFLDVAELEHHATSLRTLQTAHIPGLFQTEDHARALFDLFVPALPRLEVELRIAHRLARHAVVANEPGLPYVGLVHEAALRMRIGGRKVARPQLDRLLEESERPNVRLLVIPFTAEGFPMAGDTMMYVSAASPHLDTVEVDSPLGAVFFDAPAQLANFRRRLDLVEQVALNPNESRDLILGIAGEL</sequence>
<dbReference type="CDD" id="cd00093">
    <property type="entry name" value="HTH_XRE"/>
    <property type="match status" value="1"/>
</dbReference>
<keyword evidence="3" id="KW-1185">Reference proteome</keyword>
<name>A0ABV8YXZ4_9ACTN</name>
<dbReference type="RefSeq" id="WP_386350038.1">
    <property type="nucleotide sequence ID" value="NZ_JBHSFG010000074.1"/>
</dbReference>
<protein>
    <submittedName>
        <fullName evidence="2">Helix-turn-helix domain-containing protein</fullName>
    </submittedName>
</protein>
<organism evidence="2 3">
    <name type="scientific">Streptomyces xiangluensis</name>
    <dbReference type="NCBI Taxonomy" id="2665720"/>
    <lineage>
        <taxon>Bacteria</taxon>
        <taxon>Bacillati</taxon>
        <taxon>Actinomycetota</taxon>
        <taxon>Actinomycetes</taxon>
        <taxon>Kitasatosporales</taxon>
        <taxon>Streptomycetaceae</taxon>
        <taxon>Streptomyces</taxon>
    </lineage>
</organism>
<dbReference type="InterPro" id="IPR043917">
    <property type="entry name" value="DUF5753"/>
</dbReference>
<dbReference type="Pfam" id="PF13560">
    <property type="entry name" value="HTH_31"/>
    <property type="match status" value="1"/>
</dbReference>
<reference evidence="3" key="1">
    <citation type="journal article" date="2019" name="Int. J. Syst. Evol. Microbiol.">
        <title>The Global Catalogue of Microorganisms (GCM) 10K type strain sequencing project: providing services to taxonomists for standard genome sequencing and annotation.</title>
        <authorList>
            <consortium name="The Broad Institute Genomics Platform"/>
            <consortium name="The Broad Institute Genome Sequencing Center for Infectious Disease"/>
            <person name="Wu L."/>
            <person name="Ma J."/>
        </authorList>
    </citation>
    <scope>NUCLEOTIDE SEQUENCE [LARGE SCALE GENOMIC DNA]</scope>
    <source>
        <strain evidence="3">DT43</strain>
    </source>
</reference>
<dbReference type="EMBL" id="JBHSFG010000074">
    <property type="protein sequence ID" value="MFC4470017.1"/>
    <property type="molecule type" value="Genomic_DNA"/>
</dbReference>
<evidence type="ECO:0000259" key="1">
    <source>
        <dbReference type="PROSITE" id="PS50943"/>
    </source>
</evidence>
<proteinExistence type="predicted"/>